<dbReference type="EnsemblPlants" id="MELO3C018356.2.1">
    <property type="protein sequence ID" value="MELO3C018356.2.1"/>
    <property type="gene ID" value="MELO3C018356.2"/>
</dbReference>
<evidence type="ECO:0000256" key="1">
    <source>
        <dbReference type="SAM" id="MobiDB-lite"/>
    </source>
</evidence>
<evidence type="ECO:0008006" key="3">
    <source>
        <dbReference type="Google" id="ProtNLM"/>
    </source>
</evidence>
<feature type="region of interest" description="Disordered" evidence="1">
    <location>
        <begin position="496"/>
        <end position="563"/>
    </location>
</feature>
<feature type="compositionally biased region" description="Polar residues" evidence="1">
    <location>
        <begin position="310"/>
        <end position="357"/>
    </location>
</feature>
<feature type="compositionally biased region" description="Basic and acidic residues" evidence="1">
    <location>
        <begin position="375"/>
        <end position="390"/>
    </location>
</feature>
<proteinExistence type="predicted"/>
<feature type="compositionally biased region" description="Gly residues" evidence="1">
    <location>
        <begin position="547"/>
        <end position="563"/>
    </location>
</feature>
<dbReference type="AlphaFoldDB" id="A0A9I9DGL7"/>
<evidence type="ECO:0000313" key="2">
    <source>
        <dbReference type="EnsemblPlants" id="MELO3C018356.2.1"/>
    </source>
</evidence>
<feature type="region of interest" description="Disordered" evidence="1">
    <location>
        <begin position="431"/>
        <end position="450"/>
    </location>
</feature>
<feature type="region of interest" description="Disordered" evidence="1">
    <location>
        <begin position="211"/>
        <end position="405"/>
    </location>
</feature>
<dbReference type="Gramene" id="MELO3C018356.2.1">
    <property type="protein sequence ID" value="MELO3C018356.2.1"/>
    <property type="gene ID" value="MELO3C018356.2"/>
</dbReference>
<feature type="compositionally biased region" description="Polar residues" evidence="1">
    <location>
        <begin position="263"/>
        <end position="278"/>
    </location>
</feature>
<accession>A0A9I9DGL7</accession>
<feature type="compositionally biased region" description="Basic and acidic residues" evidence="1">
    <location>
        <begin position="503"/>
        <end position="518"/>
    </location>
</feature>
<name>A0A9I9DGL7_CUCME</name>
<sequence length="563" mass="62023">MAGDIEQPFSFNFQVESTISDSISFGRFEKESLSWERRSSFSHNRYLEEVEKFSKPGSVNEKKAYFEAHFKKKGGLLGQNSMESHTIENDASEQVNQEADVEIINMENHDGHFDDSSVSSQDHGDHLVTECEEMPKHETSAPNPKFENSLNSVNAKINQQNDTAENKCSTLVIHKPEVELRQDPKSYGMCENIQSESMEAAPKTELVKKAGKNCSGSQQTLTPKMISRRETKASSRSQANIPQSRRNVSSGVLKSNKSKGELSHTTCTEAQPSKTAISRANHVRRTPKVEDSKVLQGRALLENRRCSGEKGQTSGVSYSPSSKLESRSYLKTTTRQTRTVNPAMQDTGKNSSASNRSRGLAERRNQASAICVGKQDSEMKKLQKNVDIRSKPIPSSYGAVRPESDGKKLSEEAYNFVSDIAVFSGTKVRNSSRKSTAVASSTHSQLRKGIDSTAREVQNTSKNISYQAAVHVEASGGSSSSSAYIEHIQDTILESGYRRRKDRAKEKEPSLQKSRISENYKTTSKQGSEGRQKVGTQRSMNLMGRSRGVGGSGMGQFAGGVTS</sequence>
<protein>
    <recommendedName>
        <fullName evidence="3">Protein WVD2-like 7</fullName>
    </recommendedName>
</protein>
<reference evidence="2" key="1">
    <citation type="submission" date="2023-03" db="UniProtKB">
        <authorList>
            <consortium name="EnsemblPlants"/>
        </authorList>
    </citation>
    <scope>IDENTIFICATION</scope>
</reference>
<organism evidence="2">
    <name type="scientific">Cucumis melo</name>
    <name type="common">Muskmelon</name>
    <dbReference type="NCBI Taxonomy" id="3656"/>
    <lineage>
        <taxon>Eukaryota</taxon>
        <taxon>Viridiplantae</taxon>
        <taxon>Streptophyta</taxon>
        <taxon>Embryophyta</taxon>
        <taxon>Tracheophyta</taxon>
        <taxon>Spermatophyta</taxon>
        <taxon>Magnoliopsida</taxon>
        <taxon>eudicotyledons</taxon>
        <taxon>Gunneridae</taxon>
        <taxon>Pentapetalae</taxon>
        <taxon>rosids</taxon>
        <taxon>fabids</taxon>
        <taxon>Cucurbitales</taxon>
        <taxon>Cucurbitaceae</taxon>
        <taxon>Benincaseae</taxon>
        <taxon>Cucumis</taxon>
    </lineage>
</organism>
<dbReference type="PANTHER" id="PTHR47067">
    <property type="entry name" value="TPX2 (TARGETING PROTEIN FOR XKLP2) PROTEIN FAMILY-RELATED"/>
    <property type="match status" value="1"/>
</dbReference>
<dbReference type="InterPro" id="IPR044216">
    <property type="entry name" value="WDL7"/>
</dbReference>
<dbReference type="PANTHER" id="PTHR47067:SF6">
    <property type="entry name" value="PROTEIN WVD2-LIKE 7"/>
    <property type="match status" value="1"/>
</dbReference>
<feature type="compositionally biased region" description="Polar residues" evidence="1">
    <location>
        <begin position="519"/>
        <end position="540"/>
    </location>
</feature>
<feature type="compositionally biased region" description="Polar residues" evidence="1">
    <location>
        <begin position="234"/>
        <end position="255"/>
    </location>
</feature>
<feature type="compositionally biased region" description="Polar residues" evidence="1">
    <location>
        <begin position="431"/>
        <end position="444"/>
    </location>
</feature>